<proteinExistence type="predicted"/>
<evidence type="ECO:0000313" key="3">
    <source>
        <dbReference type="WBParaSite" id="TREG1_43240.1"/>
    </source>
</evidence>
<dbReference type="WBParaSite" id="TREG1_43240.1">
    <property type="protein sequence ID" value="TREG1_43240.1"/>
    <property type="gene ID" value="TREG1_43240"/>
</dbReference>
<evidence type="ECO:0000313" key="2">
    <source>
        <dbReference type="Proteomes" id="UP000050795"/>
    </source>
</evidence>
<name>A0AA85JVE2_TRIRE</name>
<organism evidence="2 3">
    <name type="scientific">Trichobilharzia regenti</name>
    <name type="common">Nasal bird schistosome</name>
    <dbReference type="NCBI Taxonomy" id="157069"/>
    <lineage>
        <taxon>Eukaryota</taxon>
        <taxon>Metazoa</taxon>
        <taxon>Spiralia</taxon>
        <taxon>Lophotrochozoa</taxon>
        <taxon>Platyhelminthes</taxon>
        <taxon>Trematoda</taxon>
        <taxon>Digenea</taxon>
        <taxon>Strigeidida</taxon>
        <taxon>Schistosomatoidea</taxon>
        <taxon>Schistosomatidae</taxon>
        <taxon>Trichobilharzia</taxon>
    </lineage>
</organism>
<dbReference type="AlphaFoldDB" id="A0AA85JVE2"/>
<dbReference type="Proteomes" id="UP000050795">
    <property type="component" value="Unassembled WGS sequence"/>
</dbReference>
<keyword evidence="2" id="KW-1185">Reference proteome</keyword>
<accession>A0AA85JVE2</accession>
<sequence length="271" mass="31097">MTDSVSSEVSYPCAPGSSNSNHYCQPDWRIQACKLLEQEIDKLKQENSGLVRHCFALASCVKDVLAEIEAIKTSSPIKPLDEETLLERLLHYQSIISKKKKTQVGTTPTATTSNATTFSTVIKGENTNKRPKYSPKYTEIKKHRISEPKQLPVHNNLKRKSDDSLSNRNYNNINYNHNNNDNKNNRPPCHKRYSMEYTDVKDIESENPELVRAAFRLFAKHIGPSLKREHRVMFNAPPTQDWLANQLLSRWEKLSSTGKLKWCNRLQALQS</sequence>
<evidence type="ECO:0000256" key="1">
    <source>
        <dbReference type="SAM" id="MobiDB-lite"/>
    </source>
</evidence>
<reference evidence="3" key="2">
    <citation type="submission" date="2023-11" db="UniProtKB">
        <authorList>
            <consortium name="WormBaseParasite"/>
        </authorList>
    </citation>
    <scope>IDENTIFICATION</scope>
</reference>
<protein>
    <submittedName>
        <fullName evidence="3">Uncharacterized protein</fullName>
    </submittedName>
</protein>
<reference evidence="2" key="1">
    <citation type="submission" date="2022-06" db="EMBL/GenBank/DDBJ databases">
        <authorList>
            <person name="Berger JAMES D."/>
            <person name="Berger JAMES D."/>
        </authorList>
    </citation>
    <scope>NUCLEOTIDE SEQUENCE [LARGE SCALE GENOMIC DNA]</scope>
</reference>
<feature type="region of interest" description="Disordered" evidence="1">
    <location>
        <begin position="145"/>
        <end position="167"/>
    </location>
</feature>